<keyword evidence="4" id="KW-1185">Reference proteome</keyword>
<dbReference type="GO" id="GO:0003677">
    <property type="term" value="F:DNA binding"/>
    <property type="evidence" value="ECO:0007669"/>
    <property type="project" value="UniProtKB-KW"/>
</dbReference>
<accession>A0A8J4TLW9</accession>
<dbReference type="InterPro" id="IPR002119">
    <property type="entry name" value="Histone_H2A"/>
</dbReference>
<evidence type="ECO:0000313" key="4">
    <source>
        <dbReference type="Proteomes" id="UP000748531"/>
    </source>
</evidence>
<dbReference type="GO" id="GO:0005634">
    <property type="term" value="C:nucleus"/>
    <property type="evidence" value="ECO:0007669"/>
    <property type="project" value="UniProtKB-SubCell"/>
</dbReference>
<comment type="caution">
    <text evidence="3">The sequence shown here is derived from an EMBL/GenBank/DDBJ whole genome shotgun (WGS) entry which is preliminary data.</text>
</comment>
<dbReference type="PRINTS" id="PR00620">
    <property type="entry name" value="HISTONEH2A"/>
</dbReference>
<dbReference type="GO" id="GO:0046982">
    <property type="term" value="F:protein heterodimerization activity"/>
    <property type="evidence" value="ECO:0007669"/>
    <property type="project" value="InterPro"/>
</dbReference>
<keyword evidence="1" id="KW-0158">Chromosome</keyword>
<dbReference type="GO" id="GO:0000786">
    <property type="term" value="C:nucleosome"/>
    <property type="evidence" value="ECO:0007669"/>
    <property type="project" value="UniProtKB-KW"/>
</dbReference>
<keyword evidence="2" id="KW-1133">Transmembrane helix</keyword>
<comment type="subcellular location">
    <subcellularLocation>
        <location evidence="1">Nucleus</location>
    </subcellularLocation>
</comment>
<dbReference type="GO" id="GO:0030527">
    <property type="term" value="F:structural constituent of chromatin"/>
    <property type="evidence" value="ECO:0007669"/>
    <property type="project" value="InterPro"/>
</dbReference>
<name>A0A8J4TLW9_9TREM</name>
<feature type="transmembrane region" description="Helical" evidence="2">
    <location>
        <begin position="12"/>
        <end position="32"/>
    </location>
</feature>
<keyword evidence="1" id="KW-0238">DNA-binding</keyword>
<gene>
    <name evidence="3" type="ORF">PHET_02145</name>
</gene>
<keyword evidence="2" id="KW-0472">Membrane</keyword>
<dbReference type="Gene3D" id="1.10.20.10">
    <property type="entry name" value="Histone, subunit A"/>
    <property type="match status" value="1"/>
</dbReference>
<dbReference type="CDD" id="cd00074">
    <property type="entry name" value="HFD_H2A"/>
    <property type="match status" value="1"/>
</dbReference>
<feature type="transmembrane region" description="Helical" evidence="2">
    <location>
        <begin position="85"/>
        <end position="106"/>
    </location>
</feature>
<comment type="subunit">
    <text evidence="1">The nucleosome is a histone octamer containing two molecules each of H2A, H2B, H3 and H4 assembled in one H3-H4 heterotetramer and two H2A-H2B heterodimers. The octamer wraps approximately 147 bp of DNA.</text>
</comment>
<dbReference type="PANTHER" id="PTHR23430">
    <property type="entry name" value="HISTONE H2A"/>
    <property type="match status" value="1"/>
</dbReference>
<reference evidence="3" key="1">
    <citation type="submission" date="2019-05" db="EMBL/GenBank/DDBJ databases">
        <title>Annotation for the trematode Paragonimus heterotremus.</title>
        <authorList>
            <person name="Choi Y.-J."/>
        </authorList>
    </citation>
    <scope>NUCLEOTIDE SEQUENCE</scope>
    <source>
        <strain evidence="3">LC</strain>
    </source>
</reference>
<dbReference type="EMBL" id="LUCH01000720">
    <property type="protein sequence ID" value="KAF5404461.1"/>
    <property type="molecule type" value="Genomic_DNA"/>
</dbReference>
<evidence type="ECO:0000256" key="2">
    <source>
        <dbReference type="SAM" id="Phobius"/>
    </source>
</evidence>
<evidence type="ECO:0000313" key="3">
    <source>
        <dbReference type="EMBL" id="KAF5404461.1"/>
    </source>
</evidence>
<evidence type="ECO:0000256" key="1">
    <source>
        <dbReference type="RuleBase" id="RU003767"/>
    </source>
</evidence>
<sequence length="138" mass="15373">MRRQKDNLFGGAIVPVPLILCWVTVCIITYCCDRNKRFLSLFANFEVSGRCKDGKTRVKSKIRSTRADLQFPMGHMHRLLRKGNYAEWVSAGAPVSLAAVLMYLAAEVLELSATAARATRRPVSLPVTCNWPSATTRS</sequence>
<comment type="similarity">
    <text evidence="1">Belongs to the histone H2A family.</text>
</comment>
<dbReference type="OrthoDB" id="9419637at2759"/>
<dbReference type="SUPFAM" id="SSF47113">
    <property type="entry name" value="Histone-fold"/>
    <property type="match status" value="1"/>
</dbReference>
<protein>
    <recommendedName>
        <fullName evidence="1">Histone H2A</fullName>
    </recommendedName>
</protein>
<dbReference type="InterPro" id="IPR009072">
    <property type="entry name" value="Histone-fold"/>
</dbReference>
<dbReference type="AlphaFoldDB" id="A0A8J4TLW9"/>
<dbReference type="SMART" id="SM00414">
    <property type="entry name" value="H2A"/>
    <property type="match status" value="1"/>
</dbReference>
<keyword evidence="1" id="KW-0544">Nucleosome core</keyword>
<keyword evidence="1" id="KW-0539">Nucleus</keyword>
<dbReference type="Proteomes" id="UP000748531">
    <property type="component" value="Unassembled WGS sequence"/>
</dbReference>
<keyword evidence="2" id="KW-0812">Transmembrane</keyword>
<proteinExistence type="inferred from homology"/>
<organism evidence="3 4">
    <name type="scientific">Paragonimus heterotremus</name>
    <dbReference type="NCBI Taxonomy" id="100268"/>
    <lineage>
        <taxon>Eukaryota</taxon>
        <taxon>Metazoa</taxon>
        <taxon>Spiralia</taxon>
        <taxon>Lophotrochozoa</taxon>
        <taxon>Platyhelminthes</taxon>
        <taxon>Trematoda</taxon>
        <taxon>Digenea</taxon>
        <taxon>Plagiorchiida</taxon>
        <taxon>Troglotremata</taxon>
        <taxon>Troglotrematidae</taxon>
        <taxon>Paragonimus</taxon>
    </lineage>
</organism>